<comment type="similarity">
    <text evidence="3">Belongs to the oleosin family.</text>
</comment>
<comment type="subcellular location">
    <subcellularLocation>
        <location evidence="2">Lipid droplet</location>
    </subcellularLocation>
    <subcellularLocation>
        <location evidence="1">Membrane</location>
        <topology evidence="1">Multi-pass membrane protein</topology>
    </subcellularLocation>
</comment>
<evidence type="ECO:0000256" key="4">
    <source>
        <dbReference type="ARBA" id="ARBA00022677"/>
    </source>
</evidence>
<sequence>MADRHVGTGTPTGTPPRSTATSSPSQGNPVTFLGKLNEHAPNSNQLIGVLTLIISGAILLLLSGITITTVVFGLIFFAPLIVISSPIWLPIAVVLFVAVGGFLSICGFFLTVIAAASWLYKYFRGLHPLGSDRFDYARSRIANTASHVRDYAWEYGGYLHGKVKDAAPSA</sequence>
<dbReference type="PANTHER" id="PTHR33203">
    <property type="entry name" value="OLEOSIN"/>
    <property type="match status" value="1"/>
</dbReference>
<comment type="caution">
    <text evidence="10">The sequence shown here is derived from an EMBL/GenBank/DDBJ whole genome shotgun (WGS) entry which is preliminary data.</text>
</comment>
<evidence type="ECO:0000313" key="10">
    <source>
        <dbReference type="EMBL" id="GMH17084.1"/>
    </source>
</evidence>
<evidence type="ECO:0000256" key="1">
    <source>
        <dbReference type="ARBA" id="ARBA00004141"/>
    </source>
</evidence>
<evidence type="ECO:0000256" key="6">
    <source>
        <dbReference type="ARBA" id="ARBA00022989"/>
    </source>
</evidence>
<evidence type="ECO:0008006" key="12">
    <source>
        <dbReference type="Google" id="ProtNLM"/>
    </source>
</evidence>
<proteinExistence type="inferred from homology"/>
<dbReference type="EMBL" id="BSYO01000017">
    <property type="protein sequence ID" value="GMH17084.1"/>
    <property type="molecule type" value="Genomic_DNA"/>
</dbReference>
<feature type="compositionally biased region" description="Low complexity" evidence="8">
    <location>
        <begin position="7"/>
        <end position="25"/>
    </location>
</feature>
<evidence type="ECO:0000256" key="3">
    <source>
        <dbReference type="ARBA" id="ARBA00010858"/>
    </source>
</evidence>
<dbReference type="InterPro" id="IPR000136">
    <property type="entry name" value="Oleosin"/>
</dbReference>
<reference evidence="10" key="1">
    <citation type="submission" date="2023-05" db="EMBL/GenBank/DDBJ databases">
        <title>Nepenthes gracilis genome sequencing.</title>
        <authorList>
            <person name="Fukushima K."/>
        </authorList>
    </citation>
    <scope>NUCLEOTIDE SEQUENCE</scope>
    <source>
        <strain evidence="10">SING2019-196</strain>
    </source>
</reference>
<evidence type="ECO:0000256" key="9">
    <source>
        <dbReference type="SAM" id="Phobius"/>
    </source>
</evidence>
<dbReference type="Proteomes" id="UP001279734">
    <property type="component" value="Unassembled WGS sequence"/>
</dbReference>
<evidence type="ECO:0000256" key="8">
    <source>
        <dbReference type="SAM" id="MobiDB-lite"/>
    </source>
</evidence>
<keyword evidence="5 9" id="KW-0812">Transmembrane</keyword>
<keyword evidence="6 9" id="KW-1133">Transmembrane helix</keyword>
<dbReference type="GO" id="GO:0012511">
    <property type="term" value="C:monolayer-surrounded lipid storage body"/>
    <property type="evidence" value="ECO:0007669"/>
    <property type="project" value="InterPro"/>
</dbReference>
<keyword evidence="7 9" id="KW-0472">Membrane</keyword>
<dbReference type="GO" id="GO:0009791">
    <property type="term" value="P:post-embryonic development"/>
    <property type="evidence" value="ECO:0007669"/>
    <property type="project" value="UniProtKB-ARBA"/>
</dbReference>
<accession>A0AAD3XUH7</accession>
<keyword evidence="11" id="KW-1185">Reference proteome</keyword>
<feature type="transmembrane region" description="Helical" evidence="9">
    <location>
        <begin position="87"/>
        <end position="120"/>
    </location>
</feature>
<feature type="transmembrane region" description="Helical" evidence="9">
    <location>
        <begin position="49"/>
        <end position="81"/>
    </location>
</feature>
<dbReference type="AlphaFoldDB" id="A0AAD3XUH7"/>
<gene>
    <name evidence="10" type="ORF">Nepgr_018925</name>
</gene>
<dbReference type="PANTHER" id="PTHR33203:SF4">
    <property type="entry name" value="F27J15.22"/>
    <property type="match status" value="1"/>
</dbReference>
<dbReference type="GO" id="GO:0016020">
    <property type="term" value="C:membrane"/>
    <property type="evidence" value="ECO:0007669"/>
    <property type="project" value="UniProtKB-SubCell"/>
</dbReference>
<name>A0AAD3XUH7_NEPGR</name>
<protein>
    <recommendedName>
        <fullName evidence="12">Oleosin</fullName>
    </recommendedName>
</protein>
<evidence type="ECO:0000256" key="2">
    <source>
        <dbReference type="ARBA" id="ARBA00004502"/>
    </source>
</evidence>
<dbReference type="GO" id="GO:0019915">
    <property type="term" value="P:lipid storage"/>
    <property type="evidence" value="ECO:0007669"/>
    <property type="project" value="TreeGrafter"/>
</dbReference>
<organism evidence="10 11">
    <name type="scientific">Nepenthes gracilis</name>
    <name type="common">Slender pitcher plant</name>
    <dbReference type="NCBI Taxonomy" id="150966"/>
    <lineage>
        <taxon>Eukaryota</taxon>
        <taxon>Viridiplantae</taxon>
        <taxon>Streptophyta</taxon>
        <taxon>Embryophyta</taxon>
        <taxon>Tracheophyta</taxon>
        <taxon>Spermatophyta</taxon>
        <taxon>Magnoliopsida</taxon>
        <taxon>eudicotyledons</taxon>
        <taxon>Gunneridae</taxon>
        <taxon>Pentapetalae</taxon>
        <taxon>Caryophyllales</taxon>
        <taxon>Nepenthaceae</taxon>
        <taxon>Nepenthes</taxon>
    </lineage>
</organism>
<dbReference type="GO" id="GO:0048608">
    <property type="term" value="P:reproductive structure development"/>
    <property type="evidence" value="ECO:0007669"/>
    <property type="project" value="UniProtKB-ARBA"/>
</dbReference>
<evidence type="ECO:0000313" key="11">
    <source>
        <dbReference type="Proteomes" id="UP001279734"/>
    </source>
</evidence>
<evidence type="ECO:0000256" key="5">
    <source>
        <dbReference type="ARBA" id="ARBA00022692"/>
    </source>
</evidence>
<dbReference type="Pfam" id="PF01277">
    <property type="entry name" value="Oleosin"/>
    <property type="match status" value="1"/>
</dbReference>
<feature type="region of interest" description="Disordered" evidence="8">
    <location>
        <begin position="1"/>
        <end position="26"/>
    </location>
</feature>
<keyword evidence="4" id="KW-0551">Lipid droplet</keyword>
<evidence type="ECO:0000256" key="7">
    <source>
        <dbReference type="ARBA" id="ARBA00023136"/>
    </source>
</evidence>